<accession>A0A0V0HMT7</accession>
<name>A0A0V0HMT7_SOLCH</name>
<dbReference type="EMBL" id="GEDG01017392">
    <property type="protein sequence ID" value="JAP21710.1"/>
    <property type="molecule type" value="Transcribed_RNA"/>
</dbReference>
<proteinExistence type="predicted"/>
<evidence type="ECO:0000313" key="1">
    <source>
        <dbReference type="EMBL" id="JAP21710.1"/>
    </source>
</evidence>
<sequence>MYSEENKLAQEARIMEKAKLQFLRQKSKTQWLKERDQNTNFFIVISSQGGVPTGYSQSKILMGCCILRLQR</sequence>
<organism evidence="1">
    <name type="scientific">Solanum chacoense</name>
    <name type="common">Chaco potato</name>
    <dbReference type="NCBI Taxonomy" id="4108"/>
    <lineage>
        <taxon>Eukaryota</taxon>
        <taxon>Viridiplantae</taxon>
        <taxon>Streptophyta</taxon>
        <taxon>Embryophyta</taxon>
        <taxon>Tracheophyta</taxon>
        <taxon>Spermatophyta</taxon>
        <taxon>Magnoliopsida</taxon>
        <taxon>eudicotyledons</taxon>
        <taxon>Gunneridae</taxon>
        <taxon>Pentapetalae</taxon>
        <taxon>asterids</taxon>
        <taxon>lamiids</taxon>
        <taxon>Solanales</taxon>
        <taxon>Solanaceae</taxon>
        <taxon>Solanoideae</taxon>
        <taxon>Solaneae</taxon>
        <taxon>Solanum</taxon>
    </lineage>
</organism>
<reference evidence="1" key="1">
    <citation type="submission" date="2015-12" db="EMBL/GenBank/DDBJ databases">
        <title>Gene expression during late stages of embryo sac development: a critical building block for successful pollen-pistil interactions.</title>
        <authorList>
            <person name="Liu Y."/>
            <person name="Joly V."/>
            <person name="Sabar M."/>
            <person name="Matton D.P."/>
        </authorList>
    </citation>
    <scope>NUCLEOTIDE SEQUENCE</scope>
</reference>
<dbReference type="AlphaFoldDB" id="A0A0V0HMT7"/>
<protein>
    <submittedName>
        <fullName evidence="1">Putative ovule protein</fullName>
    </submittedName>
</protein>